<comment type="caution">
    <text evidence="2">The sequence shown here is derived from an EMBL/GenBank/DDBJ whole genome shotgun (WGS) entry which is preliminary data.</text>
</comment>
<proteinExistence type="predicted"/>
<name>A0ABP3KA61_9SPHN</name>
<dbReference type="Gene3D" id="1.20.1050.10">
    <property type="match status" value="1"/>
</dbReference>
<dbReference type="Pfam" id="PF13410">
    <property type="entry name" value="GST_C_2"/>
    <property type="match status" value="1"/>
</dbReference>
<dbReference type="CDD" id="cd03043">
    <property type="entry name" value="GST_N_1"/>
    <property type="match status" value="1"/>
</dbReference>
<dbReference type="CDD" id="cd03194">
    <property type="entry name" value="GST_C_3"/>
    <property type="match status" value="1"/>
</dbReference>
<reference evidence="3" key="1">
    <citation type="journal article" date="2019" name="Int. J. Syst. Evol. Microbiol.">
        <title>The Global Catalogue of Microorganisms (GCM) 10K type strain sequencing project: providing services to taxonomists for standard genome sequencing and annotation.</title>
        <authorList>
            <consortium name="The Broad Institute Genomics Platform"/>
            <consortium name="The Broad Institute Genome Sequencing Center for Infectious Disease"/>
            <person name="Wu L."/>
            <person name="Ma J."/>
        </authorList>
    </citation>
    <scope>NUCLEOTIDE SEQUENCE [LARGE SCALE GENOMIC DNA]</scope>
    <source>
        <strain evidence="3">JCM 14162</strain>
    </source>
</reference>
<keyword evidence="3" id="KW-1185">Reference proteome</keyword>
<dbReference type="PANTHER" id="PTHR42673">
    <property type="entry name" value="MALEYLACETOACETATE ISOMERASE"/>
    <property type="match status" value="1"/>
</dbReference>
<accession>A0ABP3KA61</accession>
<evidence type="ECO:0000259" key="1">
    <source>
        <dbReference type="PROSITE" id="PS50404"/>
    </source>
</evidence>
<organism evidence="2 3">
    <name type="scientific">Parasphingorhabdus litoris</name>
    <dbReference type="NCBI Taxonomy" id="394733"/>
    <lineage>
        <taxon>Bacteria</taxon>
        <taxon>Pseudomonadati</taxon>
        <taxon>Pseudomonadota</taxon>
        <taxon>Alphaproteobacteria</taxon>
        <taxon>Sphingomonadales</taxon>
        <taxon>Sphingomonadaceae</taxon>
        <taxon>Parasphingorhabdus</taxon>
    </lineage>
</organism>
<dbReference type="Proteomes" id="UP001500713">
    <property type="component" value="Unassembled WGS sequence"/>
</dbReference>
<dbReference type="SUPFAM" id="SSF52833">
    <property type="entry name" value="Thioredoxin-like"/>
    <property type="match status" value="1"/>
</dbReference>
<evidence type="ECO:0000313" key="2">
    <source>
        <dbReference type="EMBL" id="GAA0474798.1"/>
    </source>
</evidence>
<dbReference type="EMBL" id="BAAAEM010000002">
    <property type="protein sequence ID" value="GAA0474798.1"/>
    <property type="molecule type" value="Genomic_DNA"/>
</dbReference>
<sequence length="228" mass="26064">MSYTLITANRNYSSWSLRPWILMKALEIPFGDEIVYFEEENYERFRAFAPNAQVPCLKDDDRTIWDSLAIIEYLAERHEGVWPEDEKARTWARCATAEMHGGFAPLRNICPMNVGIRAKLHEIETPLLRNLDRIGELFAEGLDSFGGPWLAGDKFSAVDAFYAPVAYRVRSFDLDIGPKGRAWVDHIIAHPAMQAWEQEAVAEPHREISHEEEIAAVATVTEDFRTPL</sequence>
<gene>
    <name evidence="2" type="ORF">GCM10009096_15460</name>
</gene>
<dbReference type="SFLD" id="SFLDG00358">
    <property type="entry name" value="Main_(cytGST)"/>
    <property type="match status" value="1"/>
</dbReference>
<feature type="domain" description="GST N-terminal" evidence="1">
    <location>
        <begin position="1"/>
        <end position="82"/>
    </location>
</feature>
<dbReference type="PANTHER" id="PTHR42673:SF4">
    <property type="entry name" value="MALEYLACETOACETATE ISOMERASE"/>
    <property type="match status" value="1"/>
</dbReference>
<dbReference type="InterPro" id="IPR036249">
    <property type="entry name" value="Thioredoxin-like_sf"/>
</dbReference>
<dbReference type="SFLD" id="SFLDS00019">
    <property type="entry name" value="Glutathione_Transferase_(cytos"/>
    <property type="match status" value="1"/>
</dbReference>
<dbReference type="RefSeq" id="WP_229955937.1">
    <property type="nucleotide sequence ID" value="NZ_BAAAEM010000002.1"/>
</dbReference>
<dbReference type="InterPro" id="IPR004045">
    <property type="entry name" value="Glutathione_S-Trfase_N"/>
</dbReference>
<dbReference type="PROSITE" id="PS50404">
    <property type="entry name" value="GST_NTER"/>
    <property type="match status" value="1"/>
</dbReference>
<dbReference type="InterPro" id="IPR036282">
    <property type="entry name" value="Glutathione-S-Trfase_C_sf"/>
</dbReference>
<dbReference type="InterPro" id="IPR040079">
    <property type="entry name" value="Glutathione_S-Trfase"/>
</dbReference>
<dbReference type="Gene3D" id="3.40.30.10">
    <property type="entry name" value="Glutaredoxin"/>
    <property type="match status" value="1"/>
</dbReference>
<dbReference type="Pfam" id="PF13409">
    <property type="entry name" value="GST_N_2"/>
    <property type="match status" value="1"/>
</dbReference>
<dbReference type="SUPFAM" id="SSF47616">
    <property type="entry name" value="GST C-terminal domain-like"/>
    <property type="match status" value="1"/>
</dbReference>
<evidence type="ECO:0000313" key="3">
    <source>
        <dbReference type="Proteomes" id="UP001500713"/>
    </source>
</evidence>
<protein>
    <submittedName>
        <fullName evidence="2">Glutathione S-transferase family protein</fullName>
    </submittedName>
</protein>